<evidence type="ECO:0000256" key="9">
    <source>
        <dbReference type="ARBA" id="ARBA00061930"/>
    </source>
</evidence>
<keyword evidence="6 10" id="KW-0823">Tryptophan catabolism</keyword>
<dbReference type="PANTHER" id="PTHR10138:SF0">
    <property type="entry name" value="TRYPTOPHAN 2,3-DIOXYGENASE"/>
    <property type="match status" value="1"/>
</dbReference>
<comment type="caution">
    <text evidence="10">Lacks conserved residue(s) required for the propagation of feature annotation.</text>
</comment>
<dbReference type="FunFam" id="1.10.287.3810:FF:000001">
    <property type="entry name" value="Tryptophan 2,3-dioxygenase"/>
    <property type="match status" value="1"/>
</dbReference>
<evidence type="ECO:0000256" key="7">
    <source>
        <dbReference type="ARBA" id="ARBA00050412"/>
    </source>
</evidence>
<dbReference type="GO" id="GO:0020037">
    <property type="term" value="F:heme binding"/>
    <property type="evidence" value="ECO:0007669"/>
    <property type="project" value="UniProtKB-UniRule"/>
</dbReference>
<dbReference type="OrthoDB" id="447477at2759"/>
<dbReference type="Proteomes" id="UP000515135">
    <property type="component" value="Unplaced"/>
</dbReference>
<name>A0A6P5AM09_BRABE</name>
<dbReference type="KEGG" id="bbel:109487656"/>
<dbReference type="GO" id="GO:0019441">
    <property type="term" value="P:L-tryptophan catabolic process to kynurenine"/>
    <property type="evidence" value="ECO:0007669"/>
    <property type="project" value="UniProtKB-UniRule"/>
</dbReference>
<gene>
    <name evidence="12" type="primary">LOC109487656</name>
</gene>
<comment type="function">
    <text evidence="10">Heme-dependent dioxygenase that catalyzes the oxidative cleavage of the L-tryptophan (L-Trp) pyrrole ring and converts L-tryptophan to N-formyl-L-kynurenine. Catalyzes the oxidative cleavage of the indole moiety.</text>
</comment>
<dbReference type="GO" id="GO:0004833">
    <property type="term" value="F:L-tryptophan 2,3-dioxygenase activity"/>
    <property type="evidence" value="ECO:0007669"/>
    <property type="project" value="UniProtKB-UniRule"/>
</dbReference>
<dbReference type="GO" id="GO:0046872">
    <property type="term" value="F:metal ion binding"/>
    <property type="evidence" value="ECO:0007669"/>
    <property type="project" value="UniProtKB-KW"/>
</dbReference>
<comment type="catalytic activity">
    <reaction evidence="7 10">
        <text>L-tryptophan + O2 = N-formyl-L-kynurenine</text>
        <dbReference type="Rhea" id="RHEA:24536"/>
        <dbReference type="ChEBI" id="CHEBI:15379"/>
        <dbReference type="ChEBI" id="CHEBI:57912"/>
        <dbReference type="ChEBI" id="CHEBI:58629"/>
        <dbReference type="EC" id="1.13.11.11"/>
    </reaction>
</comment>
<dbReference type="Gene3D" id="1.20.58.480">
    <property type="match status" value="1"/>
</dbReference>
<accession>A0A6P5AM09</accession>
<evidence type="ECO:0000256" key="1">
    <source>
        <dbReference type="ARBA" id="ARBA00022617"/>
    </source>
</evidence>
<dbReference type="InterPro" id="IPR004981">
    <property type="entry name" value="Trp_2_3_dOase"/>
</dbReference>
<keyword evidence="4 10" id="KW-0560">Oxidoreductase</keyword>
<keyword evidence="1 10" id="KW-0349">Heme</keyword>
<dbReference type="PANTHER" id="PTHR10138">
    <property type="entry name" value="TRYPTOPHAN 2,3-DIOXYGENASE"/>
    <property type="match status" value="1"/>
</dbReference>
<dbReference type="GeneID" id="109487656"/>
<comment type="similarity">
    <text evidence="10">Belongs to the tryptophan 2,3-dioxygenase family.</text>
</comment>
<organism evidence="11 12">
    <name type="scientific">Branchiostoma belcheri</name>
    <name type="common">Amphioxus</name>
    <dbReference type="NCBI Taxonomy" id="7741"/>
    <lineage>
        <taxon>Eukaryota</taxon>
        <taxon>Metazoa</taxon>
        <taxon>Chordata</taxon>
        <taxon>Cephalochordata</taxon>
        <taxon>Leptocardii</taxon>
        <taxon>Amphioxiformes</taxon>
        <taxon>Branchiostomatidae</taxon>
        <taxon>Branchiostoma</taxon>
    </lineage>
</organism>
<protein>
    <recommendedName>
        <fullName evidence="10">Tryptophan 2,3-dioxygenase</fullName>
        <shortName evidence="10">TDO</shortName>
        <ecNumber evidence="10">1.13.11.11</ecNumber>
    </recommendedName>
    <alternativeName>
        <fullName evidence="10">Tryptamin 2,3-dioxygenase</fullName>
    </alternativeName>
    <alternativeName>
        <fullName evidence="10">Tryptophan oxygenase</fullName>
        <shortName evidence="10">TO</shortName>
        <shortName evidence="10">TRPO</shortName>
    </alternativeName>
    <alternativeName>
        <fullName evidence="10">Tryptophan pyrrolase</fullName>
    </alternativeName>
    <alternativeName>
        <fullName evidence="10">Tryptophanase</fullName>
    </alternativeName>
</protein>
<dbReference type="Pfam" id="PF03301">
    <property type="entry name" value="Trp_dioxygenase"/>
    <property type="match status" value="1"/>
</dbReference>
<comment type="pathway">
    <text evidence="8 10">Amino-acid degradation; L-tryptophan degradation via kynurenine pathway; L-kynurenine from L-tryptophan: step 1/2.</text>
</comment>
<evidence type="ECO:0000256" key="5">
    <source>
        <dbReference type="ARBA" id="ARBA00023004"/>
    </source>
</evidence>
<dbReference type="AlphaFoldDB" id="A0A6P5AM09"/>
<evidence type="ECO:0000313" key="12">
    <source>
        <dbReference type="RefSeq" id="XP_019647219.1"/>
    </source>
</evidence>
<evidence type="ECO:0000256" key="4">
    <source>
        <dbReference type="ARBA" id="ARBA00023002"/>
    </source>
</evidence>
<dbReference type="GO" id="GO:0019442">
    <property type="term" value="P:L-tryptophan catabolic process to acetyl-CoA"/>
    <property type="evidence" value="ECO:0007669"/>
    <property type="project" value="TreeGrafter"/>
</dbReference>
<evidence type="ECO:0000256" key="6">
    <source>
        <dbReference type="ARBA" id="ARBA00023079"/>
    </source>
</evidence>
<evidence type="ECO:0000256" key="10">
    <source>
        <dbReference type="HAMAP-Rule" id="MF_03020"/>
    </source>
</evidence>
<evidence type="ECO:0000313" key="11">
    <source>
        <dbReference type="Proteomes" id="UP000515135"/>
    </source>
</evidence>
<keyword evidence="11" id="KW-1185">Reference proteome</keyword>
<reference evidence="12" key="1">
    <citation type="submission" date="2025-08" db="UniProtKB">
        <authorList>
            <consortium name="RefSeq"/>
        </authorList>
    </citation>
    <scope>IDENTIFICATION</scope>
    <source>
        <tissue evidence="12">Gonad</tissue>
    </source>
</reference>
<dbReference type="InterPro" id="IPR037217">
    <property type="entry name" value="Trp/Indoleamine_2_3_dOase-like"/>
</dbReference>
<keyword evidence="3 10" id="KW-0223">Dioxygenase</keyword>
<dbReference type="EC" id="1.13.11.11" evidence="10"/>
<sequence>MHHYACLDQVLTAQCLQSEVHGDPAHDEHLFIVTHQAYELWFKQILWEIDSIRNIFNNVGKGATLGATTLDEGKTLLILSRLNRVNQILKLLVDQVMILETMTPLDFADFRGYLAPASGFQSLQFRLLENKLGLKQEHRVRYNQKHYAEVFKTHPHYVQMLEDSENEDSLMSLVERWLERTPGLEEDGFNFWGKFKASVMDMLADELQEADSEEDPIFKEDKMTQYKKQKDAFESIFDEDKHNILVARGDRKFTHKALQGAMMISLYRDEPRFHQPFQLLTQLMDIDSLLTKWRYNHVTMVQRMLGSKVGTGGSSGYHYLRSTVSDRYKVFLDLFNLSTFLIPRDRIPPLTQSMHRKLSVFDRSTDSGISMDDLRDLSN</sequence>
<keyword evidence="2 10" id="KW-0479">Metal-binding</keyword>
<dbReference type="RefSeq" id="XP_019647219.1">
    <property type="nucleotide sequence ID" value="XM_019791660.1"/>
</dbReference>
<dbReference type="SUPFAM" id="SSF140959">
    <property type="entry name" value="Indolic compounds 2,3-dioxygenase-like"/>
    <property type="match status" value="1"/>
</dbReference>
<evidence type="ECO:0000256" key="8">
    <source>
        <dbReference type="ARBA" id="ARBA00060570"/>
    </source>
</evidence>
<comment type="subunit">
    <text evidence="9 10">Homotetramer. Dimer of dimers.</text>
</comment>
<dbReference type="HAMAP" id="MF_01972">
    <property type="entry name" value="T23O"/>
    <property type="match status" value="1"/>
</dbReference>
<evidence type="ECO:0000256" key="2">
    <source>
        <dbReference type="ARBA" id="ARBA00022723"/>
    </source>
</evidence>
<evidence type="ECO:0000256" key="3">
    <source>
        <dbReference type="ARBA" id="ARBA00022964"/>
    </source>
</evidence>
<dbReference type="Gene3D" id="1.10.287.3810">
    <property type="match status" value="1"/>
</dbReference>
<proteinExistence type="inferred from homology"/>
<keyword evidence="5 10" id="KW-0408">Iron</keyword>
<comment type="cofactor">
    <cofactor evidence="10">
        <name>heme</name>
        <dbReference type="ChEBI" id="CHEBI:30413"/>
    </cofactor>
    <text evidence="10">Binds 1 heme group per subunit.</text>
</comment>
<dbReference type="UniPathway" id="UPA00333">
    <property type="reaction ID" value="UER00453"/>
</dbReference>